<organism evidence="1 2">
    <name type="scientific">Phytophthora rubi</name>
    <dbReference type="NCBI Taxonomy" id="129364"/>
    <lineage>
        <taxon>Eukaryota</taxon>
        <taxon>Sar</taxon>
        <taxon>Stramenopiles</taxon>
        <taxon>Oomycota</taxon>
        <taxon>Peronosporomycetes</taxon>
        <taxon>Peronosporales</taxon>
        <taxon>Peronosporaceae</taxon>
        <taxon>Phytophthora</taxon>
    </lineage>
</organism>
<reference evidence="1 2" key="1">
    <citation type="submission" date="2018-09" db="EMBL/GenBank/DDBJ databases">
        <title>Genomic investigation of the strawberry pathogen Phytophthora fragariae indicates pathogenicity is determined by transcriptional variation in three key races.</title>
        <authorList>
            <person name="Adams T.M."/>
            <person name="Armitage A.D."/>
            <person name="Sobczyk M.K."/>
            <person name="Bates H.J."/>
            <person name="Dunwell J.M."/>
            <person name="Nellist C.F."/>
            <person name="Harrison R.J."/>
        </authorList>
    </citation>
    <scope>NUCLEOTIDE SEQUENCE [LARGE SCALE GENOMIC DNA]</scope>
    <source>
        <strain evidence="1 2">SCRP324</strain>
    </source>
</reference>
<dbReference type="AlphaFoldDB" id="A0A6A3GFA1"/>
<evidence type="ECO:0000313" key="2">
    <source>
        <dbReference type="Proteomes" id="UP000435112"/>
    </source>
</evidence>
<dbReference type="Proteomes" id="UP000435112">
    <property type="component" value="Unassembled WGS sequence"/>
</dbReference>
<name>A0A6A3GFA1_9STRA</name>
<accession>A0A6A3GFA1</accession>
<protein>
    <submittedName>
        <fullName evidence="1">Uncharacterized protein</fullName>
    </submittedName>
</protein>
<gene>
    <name evidence="1" type="ORF">PR002_g31858</name>
</gene>
<comment type="caution">
    <text evidence="1">The sequence shown here is derived from an EMBL/GenBank/DDBJ whole genome shotgun (WGS) entry which is preliminary data.</text>
</comment>
<sequence>MAAAVSASVYIIICGVAALKYPATSLAVPTTRCLAAGDSPEAIWAPMHSTTAAEWFPASSICRSLTA</sequence>
<evidence type="ECO:0000313" key="1">
    <source>
        <dbReference type="EMBL" id="KAE8955176.1"/>
    </source>
</evidence>
<dbReference type="OrthoDB" id="137054at2759"/>
<dbReference type="EMBL" id="QXFU01009258">
    <property type="protein sequence ID" value="KAE8955176.1"/>
    <property type="molecule type" value="Genomic_DNA"/>
</dbReference>
<proteinExistence type="predicted"/>